<feature type="binding site" evidence="12">
    <location>
        <begin position="241"/>
        <end position="242"/>
    </location>
    <ligand>
        <name>pyridoxal 5'-phosphate</name>
        <dbReference type="ChEBI" id="CHEBI:597326"/>
    </ligand>
</feature>
<comment type="cofactor">
    <cofactor evidence="12">
        <name>pyridoxal 5'-phosphate</name>
        <dbReference type="ChEBI" id="CHEBI:597326"/>
    </cofactor>
    <text evidence="12">Binds 1 pyridoxal phosphate per subunit.</text>
</comment>
<feature type="binding site" evidence="12">
    <location>
        <position position="199"/>
    </location>
    <ligand>
        <name>pyridoxal 5'-phosphate</name>
        <dbReference type="ChEBI" id="CHEBI:597326"/>
    </ligand>
</feature>
<evidence type="ECO:0000256" key="11">
    <source>
        <dbReference type="ARBA" id="ARBA00049007"/>
    </source>
</evidence>
<reference evidence="14 15" key="1">
    <citation type="submission" date="2019-04" db="EMBL/GenBank/DDBJ databases">
        <title>Complete genome sequencing of Piscirickettsia salmonis strain Psal-009.</title>
        <authorList>
            <person name="Schober I."/>
            <person name="Bunk B."/>
            <person name="Sproer C."/>
            <person name="Carril G.P."/>
            <person name="Riedel T."/>
            <person name="Flores-Herrera P.A."/>
            <person name="Nourdin-Galindo G."/>
            <person name="Marshall S.H."/>
            <person name="Overmann J."/>
        </authorList>
    </citation>
    <scope>NUCLEOTIDE SEQUENCE [LARGE SCALE GENOMIC DNA]</scope>
    <source>
        <strain evidence="14 15">Psal-009</strain>
    </source>
</reference>
<evidence type="ECO:0000256" key="12">
    <source>
        <dbReference type="HAMAP-Rule" id="MF_00160"/>
    </source>
</evidence>
<feature type="binding site" evidence="12">
    <location>
        <position position="44"/>
    </location>
    <ligand>
        <name>L-glutamate</name>
        <dbReference type="ChEBI" id="CHEBI:29985"/>
    </ligand>
</feature>
<evidence type="ECO:0000256" key="7">
    <source>
        <dbReference type="ARBA" id="ARBA00022898"/>
    </source>
</evidence>
<evidence type="ECO:0000313" key="14">
    <source>
        <dbReference type="EMBL" id="QGO06637.1"/>
    </source>
</evidence>
<dbReference type="NCBIfam" id="TIGR01364">
    <property type="entry name" value="serC_1"/>
    <property type="match status" value="1"/>
</dbReference>
<feature type="modified residue" description="N6-(pyridoxal phosphate)lysine" evidence="12">
    <location>
        <position position="200"/>
    </location>
</feature>
<dbReference type="EC" id="2.6.1.52" evidence="12"/>
<dbReference type="InterPro" id="IPR020578">
    <property type="entry name" value="Aminotrans_V_PyrdxlP_BS"/>
</dbReference>
<evidence type="ECO:0000256" key="2">
    <source>
        <dbReference type="ARBA" id="ARBA00005099"/>
    </source>
</evidence>
<evidence type="ECO:0000256" key="4">
    <source>
        <dbReference type="ARBA" id="ARBA00022576"/>
    </source>
</evidence>
<gene>
    <name evidence="12 14" type="primary">serC</name>
    <name evidence="14" type="ORF">Psal009_02552</name>
</gene>
<keyword evidence="15" id="KW-1185">Reference proteome</keyword>
<comment type="subunit">
    <text evidence="12">Homodimer.</text>
</comment>
<dbReference type="GO" id="GO:0004648">
    <property type="term" value="F:O-phospho-L-serine:2-oxoglutarate aminotransferase activity"/>
    <property type="evidence" value="ECO:0007669"/>
    <property type="project" value="UniProtKB-UniRule"/>
</dbReference>
<organism evidence="14 15">
    <name type="scientific">Piscirickettsia salmonis</name>
    <dbReference type="NCBI Taxonomy" id="1238"/>
    <lineage>
        <taxon>Bacteria</taxon>
        <taxon>Pseudomonadati</taxon>
        <taxon>Pseudomonadota</taxon>
        <taxon>Gammaproteobacteria</taxon>
        <taxon>Thiotrichales</taxon>
        <taxon>Piscirickettsiaceae</taxon>
        <taxon>Piscirickettsia</taxon>
    </lineage>
</organism>
<accession>A0A9Q5VEV8</accession>
<dbReference type="GO" id="GO:0030170">
    <property type="term" value="F:pyridoxal phosphate binding"/>
    <property type="evidence" value="ECO:0007669"/>
    <property type="project" value="UniProtKB-UniRule"/>
</dbReference>
<feature type="binding site" evidence="12">
    <location>
        <position position="104"/>
    </location>
    <ligand>
        <name>pyridoxal 5'-phosphate</name>
        <dbReference type="ChEBI" id="CHEBI:597326"/>
    </ligand>
</feature>
<comment type="catalytic activity">
    <reaction evidence="10 12">
        <text>4-(phosphooxy)-L-threonine + 2-oxoglutarate = (R)-3-hydroxy-2-oxo-4-phosphooxybutanoate + L-glutamate</text>
        <dbReference type="Rhea" id="RHEA:16573"/>
        <dbReference type="ChEBI" id="CHEBI:16810"/>
        <dbReference type="ChEBI" id="CHEBI:29985"/>
        <dbReference type="ChEBI" id="CHEBI:58452"/>
        <dbReference type="ChEBI" id="CHEBI:58538"/>
        <dbReference type="EC" id="2.6.1.52"/>
    </reaction>
</comment>
<feature type="binding site" evidence="12">
    <location>
        <position position="176"/>
    </location>
    <ligand>
        <name>pyridoxal 5'-phosphate</name>
        <dbReference type="ChEBI" id="CHEBI:597326"/>
    </ligand>
</feature>
<evidence type="ECO:0000256" key="6">
    <source>
        <dbReference type="ARBA" id="ARBA00022679"/>
    </source>
</evidence>
<dbReference type="RefSeq" id="WP_080664849.1">
    <property type="nucleotide sequence ID" value="NZ_CP050938.1"/>
</dbReference>
<name>A0A9Q5VEV8_PISSA</name>
<keyword evidence="5 12" id="KW-0028">Amino-acid biosynthesis</keyword>
<evidence type="ECO:0000256" key="13">
    <source>
        <dbReference type="RuleBase" id="RU004505"/>
    </source>
</evidence>
<evidence type="ECO:0000256" key="10">
    <source>
        <dbReference type="ARBA" id="ARBA00047630"/>
    </source>
</evidence>
<keyword evidence="9 12" id="KW-0718">Serine biosynthesis</keyword>
<dbReference type="SUPFAM" id="SSF53383">
    <property type="entry name" value="PLP-dependent transferases"/>
    <property type="match status" value="1"/>
</dbReference>
<dbReference type="GO" id="GO:0008615">
    <property type="term" value="P:pyridoxine biosynthetic process"/>
    <property type="evidence" value="ECO:0007669"/>
    <property type="project" value="UniProtKB-UniRule"/>
</dbReference>
<comment type="pathway">
    <text evidence="1 12">Cofactor biosynthesis; pyridoxine 5'-phosphate biosynthesis; pyridoxine 5'-phosphate from D-erythrose 4-phosphate: step 3/5.</text>
</comment>
<dbReference type="FunFam" id="3.90.1150.10:FF:000006">
    <property type="entry name" value="Phosphoserine aminotransferase"/>
    <property type="match status" value="1"/>
</dbReference>
<dbReference type="AlphaFoldDB" id="A0A9Q5VEV8"/>
<dbReference type="NCBIfam" id="NF003764">
    <property type="entry name" value="PRK05355.1"/>
    <property type="match status" value="1"/>
</dbReference>
<evidence type="ECO:0000313" key="15">
    <source>
        <dbReference type="Proteomes" id="UP000422232"/>
    </source>
</evidence>
<evidence type="ECO:0000256" key="9">
    <source>
        <dbReference type="ARBA" id="ARBA00023299"/>
    </source>
</evidence>
<comment type="similarity">
    <text evidence="3 12">Belongs to the class-V pyridoxal-phosphate-dependent aminotransferase family. SerC subfamily.</text>
</comment>
<feature type="binding site" evidence="12">
    <location>
        <position position="156"/>
    </location>
    <ligand>
        <name>pyridoxal 5'-phosphate</name>
        <dbReference type="ChEBI" id="CHEBI:597326"/>
    </ligand>
</feature>
<dbReference type="InterPro" id="IPR015421">
    <property type="entry name" value="PyrdxlP-dep_Trfase_major"/>
</dbReference>
<dbReference type="Gene3D" id="3.90.1150.10">
    <property type="entry name" value="Aspartate Aminotransferase, domain 1"/>
    <property type="match status" value="1"/>
</dbReference>
<keyword evidence="8 12" id="KW-0664">Pyridoxine biosynthesis</keyword>
<dbReference type="HAMAP" id="MF_00160">
    <property type="entry name" value="SerC_aminotrans_5"/>
    <property type="match status" value="1"/>
</dbReference>
<comment type="subcellular location">
    <subcellularLocation>
        <location evidence="12">Cytoplasm</location>
    </subcellularLocation>
</comment>
<dbReference type="GO" id="GO:0005737">
    <property type="term" value="C:cytoplasm"/>
    <property type="evidence" value="ECO:0007669"/>
    <property type="project" value="UniProtKB-SubCell"/>
</dbReference>
<evidence type="ECO:0000256" key="5">
    <source>
        <dbReference type="ARBA" id="ARBA00022605"/>
    </source>
</evidence>
<comment type="catalytic activity">
    <reaction evidence="11 12 13">
        <text>O-phospho-L-serine + 2-oxoglutarate = 3-phosphooxypyruvate + L-glutamate</text>
        <dbReference type="Rhea" id="RHEA:14329"/>
        <dbReference type="ChEBI" id="CHEBI:16810"/>
        <dbReference type="ChEBI" id="CHEBI:18110"/>
        <dbReference type="ChEBI" id="CHEBI:29985"/>
        <dbReference type="ChEBI" id="CHEBI:57524"/>
        <dbReference type="EC" id="2.6.1.52"/>
    </reaction>
</comment>
<keyword evidence="4 12" id="KW-0032">Aminotransferase</keyword>
<keyword evidence="6 12" id="KW-0808">Transferase</keyword>
<dbReference type="InterPro" id="IPR015424">
    <property type="entry name" value="PyrdxlP-dep_Trfase"/>
</dbReference>
<proteinExistence type="inferred from homology"/>
<dbReference type="PANTHER" id="PTHR43247">
    <property type="entry name" value="PHOSPHOSERINE AMINOTRANSFERASE"/>
    <property type="match status" value="1"/>
</dbReference>
<dbReference type="InterPro" id="IPR022278">
    <property type="entry name" value="Pser_aminoTfrase"/>
</dbReference>
<keyword evidence="7 12" id="KW-0663">Pyridoxal phosphate</keyword>
<dbReference type="EMBL" id="CP038908">
    <property type="protein sequence ID" value="QGO06637.1"/>
    <property type="molecule type" value="Genomic_DNA"/>
</dbReference>
<comment type="function">
    <text evidence="12">Catalyzes the reversible conversion of 3-phosphohydroxypyruvate to phosphoserine and of 3-hydroxy-2-oxo-4-phosphonooxybutanoate to phosphohydroxythreonine.</text>
</comment>
<comment type="caution">
    <text evidence="12">Lacks conserved residue(s) required for the propagation of feature annotation.</text>
</comment>
<keyword evidence="12" id="KW-0963">Cytoplasm</keyword>
<dbReference type="FunFam" id="3.40.640.10:FF:000010">
    <property type="entry name" value="Phosphoserine aminotransferase"/>
    <property type="match status" value="1"/>
</dbReference>
<protein>
    <recommendedName>
        <fullName evidence="12">Phosphoserine aminotransferase</fullName>
        <ecNumber evidence="12">2.6.1.52</ecNumber>
    </recommendedName>
    <alternativeName>
        <fullName evidence="12">Phosphohydroxythreonine aminotransferase</fullName>
        <shortName evidence="12">PSAT</shortName>
    </alternativeName>
</protein>
<dbReference type="GO" id="GO:0006564">
    <property type="term" value="P:L-serine biosynthetic process"/>
    <property type="evidence" value="ECO:0007669"/>
    <property type="project" value="UniProtKB-UniRule"/>
</dbReference>
<evidence type="ECO:0000256" key="8">
    <source>
        <dbReference type="ARBA" id="ARBA00023096"/>
    </source>
</evidence>
<sequence length="362" mass="40241">MVENKVYNFSAGPAALPGDVELSLQQAMVNYSGTGVSIGSIGHRTALFAEIAEQSEALLRRLLGVSDDYAVLFLHGGASHQFAMVPMNLLRGKKTADYFVTGTWSKKAYKEAQRYCQANIVGDIQHSADGLMSLPKQQDWCLDPQAAYVYYTPNETIHGLEFHRLPEVGEVPLVADATSTLLSRPLDVNRHGLIFAGAQKNLGIAGVTVVIVRRDLLGHELLHTPTLYSYLHHDQERSLSNTGPVVPWYATYLVLQWIEQQGGVDVLAHVNQRKAQKLYDFIDQSDFYLNVVAKADRSWMNIPFLLSDAELESQFLHAADEQGLKFLHGHHSVGGMRASLYNAMPEAGVDALILFMQEFEKR</sequence>
<evidence type="ECO:0000256" key="1">
    <source>
        <dbReference type="ARBA" id="ARBA00004915"/>
    </source>
</evidence>
<comment type="pathway">
    <text evidence="2 12 13">Amino-acid biosynthesis; L-serine biosynthesis; L-serine from 3-phospho-D-glycerate: step 2/3.</text>
</comment>
<dbReference type="PIRSF" id="PIRSF000525">
    <property type="entry name" value="SerC"/>
    <property type="match status" value="1"/>
</dbReference>
<dbReference type="InterPro" id="IPR015422">
    <property type="entry name" value="PyrdxlP-dep_Trfase_small"/>
</dbReference>
<dbReference type="PANTHER" id="PTHR43247:SF1">
    <property type="entry name" value="PHOSPHOSERINE AMINOTRANSFERASE"/>
    <property type="match status" value="1"/>
</dbReference>
<dbReference type="PROSITE" id="PS00595">
    <property type="entry name" value="AA_TRANSFER_CLASS_5"/>
    <property type="match status" value="1"/>
</dbReference>
<dbReference type="Pfam" id="PF00266">
    <property type="entry name" value="Aminotran_5"/>
    <property type="match status" value="1"/>
</dbReference>
<dbReference type="InterPro" id="IPR000192">
    <property type="entry name" value="Aminotrans_V_dom"/>
</dbReference>
<dbReference type="Proteomes" id="UP000422232">
    <property type="component" value="Chromosome"/>
</dbReference>
<feature type="binding site" evidence="12">
    <location>
        <begin position="78"/>
        <end position="79"/>
    </location>
    <ligand>
        <name>pyridoxal 5'-phosphate</name>
        <dbReference type="ChEBI" id="CHEBI:597326"/>
    </ligand>
</feature>
<evidence type="ECO:0000256" key="3">
    <source>
        <dbReference type="ARBA" id="ARBA00006904"/>
    </source>
</evidence>
<dbReference type="Gene3D" id="3.40.640.10">
    <property type="entry name" value="Type I PLP-dependent aspartate aminotransferase-like (Major domain)"/>
    <property type="match status" value="1"/>
</dbReference>